<sequence>MGKDPYFLPRYLGGKPFLVSCTVANEGLSLTTTDALADTGANGFLFVSPRFSEKMVKLLGARQNRDFVPGQVGGYDGKGTEMINTAVQAHFTVQNRTMRNEWLIVVDSAHDVIIGRKWFDLYDVLVDSRRRRLLFPPEWEPDPDWEKGSNIPLDQSPTK</sequence>
<dbReference type="InterPro" id="IPR021109">
    <property type="entry name" value="Peptidase_aspartic_dom_sf"/>
</dbReference>
<proteinExistence type="predicted"/>
<gene>
    <name evidence="2" type="ORF">C8A03DRAFT_20018</name>
</gene>
<comment type="caution">
    <text evidence="2">The sequence shown here is derived from an EMBL/GenBank/DDBJ whole genome shotgun (WGS) entry which is preliminary data.</text>
</comment>
<evidence type="ECO:0000256" key="1">
    <source>
        <dbReference type="SAM" id="MobiDB-lite"/>
    </source>
</evidence>
<evidence type="ECO:0000313" key="2">
    <source>
        <dbReference type="EMBL" id="KAK4232754.1"/>
    </source>
</evidence>
<name>A0AAN7BZZ6_9PEZI</name>
<dbReference type="Proteomes" id="UP001303760">
    <property type="component" value="Unassembled WGS sequence"/>
</dbReference>
<protein>
    <submittedName>
        <fullName evidence="2">Uncharacterized protein</fullName>
    </submittedName>
</protein>
<reference evidence="2" key="2">
    <citation type="submission" date="2023-05" db="EMBL/GenBank/DDBJ databases">
        <authorList>
            <consortium name="Lawrence Berkeley National Laboratory"/>
            <person name="Steindorff A."/>
            <person name="Hensen N."/>
            <person name="Bonometti L."/>
            <person name="Westerberg I."/>
            <person name="Brannstrom I.O."/>
            <person name="Guillou S."/>
            <person name="Cros-Aarteil S."/>
            <person name="Calhoun S."/>
            <person name="Haridas S."/>
            <person name="Kuo A."/>
            <person name="Mondo S."/>
            <person name="Pangilinan J."/>
            <person name="Riley R."/>
            <person name="Labutti K."/>
            <person name="Andreopoulos B."/>
            <person name="Lipzen A."/>
            <person name="Chen C."/>
            <person name="Yanf M."/>
            <person name="Daum C."/>
            <person name="Ng V."/>
            <person name="Clum A."/>
            <person name="Ohm R."/>
            <person name="Martin F."/>
            <person name="Silar P."/>
            <person name="Natvig D."/>
            <person name="Lalanne C."/>
            <person name="Gautier V."/>
            <person name="Ament-Velasquez S.L."/>
            <person name="Kruys A."/>
            <person name="Hutchinson M.I."/>
            <person name="Powell A.J."/>
            <person name="Barry K."/>
            <person name="Miller A.N."/>
            <person name="Grigoriev I.V."/>
            <person name="Debuchy R."/>
            <person name="Gladieux P."/>
            <person name="Thoren M.H."/>
            <person name="Johannesson H."/>
        </authorList>
    </citation>
    <scope>NUCLEOTIDE SEQUENCE</scope>
    <source>
        <strain evidence="2">CBS 532.94</strain>
    </source>
</reference>
<keyword evidence="3" id="KW-1185">Reference proteome</keyword>
<accession>A0AAN7BZZ6</accession>
<feature type="region of interest" description="Disordered" evidence="1">
    <location>
        <begin position="139"/>
        <end position="159"/>
    </location>
</feature>
<dbReference type="AlphaFoldDB" id="A0AAN7BZZ6"/>
<dbReference type="EMBL" id="MU860922">
    <property type="protein sequence ID" value="KAK4232754.1"/>
    <property type="molecule type" value="Genomic_DNA"/>
</dbReference>
<reference evidence="2" key="1">
    <citation type="journal article" date="2023" name="Mol. Phylogenet. Evol.">
        <title>Genome-scale phylogeny and comparative genomics of the fungal order Sordariales.</title>
        <authorList>
            <person name="Hensen N."/>
            <person name="Bonometti L."/>
            <person name="Westerberg I."/>
            <person name="Brannstrom I.O."/>
            <person name="Guillou S."/>
            <person name="Cros-Aarteil S."/>
            <person name="Calhoun S."/>
            <person name="Haridas S."/>
            <person name="Kuo A."/>
            <person name="Mondo S."/>
            <person name="Pangilinan J."/>
            <person name="Riley R."/>
            <person name="LaButti K."/>
            <person name="Andreopoulos B."/>
            <person name="Lipzen A."/>
            <person name="Chen C."/>
            <person name="Yan M."/>
            <person name="Daum C."/>
            <person name="Ng V."/>
            <person name="Clum A."/>
            <person name="Steindorff A."/>
            <person name="Ohm R.A."/>
            <person name="Martin F."/>
            <person name="Silar P."/>
            <person name="Natvig D.O."/>
            <person name="Lalanne C."/>
            <person name="Gautier V."/>
            <person name="Ament-Velasquez S.L."/>
            <person name="Kruys A."/>
            <person name="Hutchinson M.I."/>
            <person name="Powell A.J."/>
            <person name="Barry K."/>
            <person name="Miller A.N."/>
            <person name="Grigoriev I.V."/>
            <person name="Debuchy R."/>
            <person name="Gladieux P."/>
            <person name="Hiltunen Thoren M."/>
            <person name="Johannesson H."/>
        </authorList>
    </citation>
    <scope>NUCLEOTIDE SEQUENCE</scope>
    <source>
        <strain evidence="2">CBS 532.94</strain>
    </source>
</reference>
<feature type="non-terminal residue" evidence="2">
    <location>
        <position position="159"/>
    </location>
</feature>
<evidence type="ECO:0000313" key="3">
    <source>
        <dbReference type="Proteomes" id="UP001303760"/>
    </source>
</evidence>
<dbReference type="Gene3D" id="2.40.70.10">
    <property type="entry name" value="Acid Proteases"/>
    <property type="match status" value="1"/>
</dbReference>
<dbReference type="CDD" id="cd00303">
    <property type="entry name" value="retropepsin_like"/>
    <property type="match status" value="1"/>
</dbReference>
<organism evidence="2 3">
    <name type="scientific">Achaetomium macrosporum</name>
    <dbReference type="NCBI Taxonomy" id="79813"/>
    <lineage>
        <taxon>Eukaryota</taxon>
        <taxon>Fungi</taxon>
        <taxon>Dikarya</taxon>
        <taxon>Ascomycota</taxon>
        <taxon>Pezizomycotina</taxon>
        <taxon>Sordariomycetes</taxon>
        <taxon>Sordariomycetidae</taxon>
        <taxon>Sordariales</taxon>
        <taxon>Chaetomiaceae</taxon>
        <taxon>Achaetomium</taxon>
    </lineage>
</organism>